<keyword evidence="3" id="KW-1185">Reference proteome</keyword>
<gene>
    <name evidence="2" type="ORF">HMI49_05230</name>
</gene>
<evidence type="ECO:0000256" key="1">
    <source>
        <dbReference type="SAM" id="MobiDB-lite"/>
    </source>
</evidence>
<dbReference type="Proteomes" id="UP000563426">
    <property type="component" value="Unassembled WGS sequence"/>
</dbReference>
<evidence type="ECO:0000313" key="3">
    <source>
        <dbReference type="Proteomes" id="UP000563426"/>
    </source>
</evidence>
<sequence>MKLNRSSSVRSTKSDSALPTTPQPPRRTNSVDSKPNTTTSSATPTRPGRSNSAPPTANRPPGDVSAGSPSRTRPRNPEGAASVNNAQASGAKKPTTNTEIRAWYKQQIAGIPANDAKLKAQGASLEDRAKAAHEIRHKARVDARQFMGTFESAMLKARDFFKYGRLDGPSFDQLVGEAKKSGLSEAQAYDKIINSSQRTNQAVDNIYAKPQAKL</sequence>
<dbReference type="AlphaFoldDB" id="A0A3A8I1B7"/>
<reference evidence="2 3" key="1">
    <citation type="submission" date="2020-05" db="EMBL/GenBank/DDBJ databases">
        <authorList>
            <person name="Whitworth D."/>
        </authorList>
    </citation>
    <scope>NUCLEOTIDE SEQUENCE [LARGE SCALE GENOMIC DNA]</scope>
    <source>
        <strain evidence="2 3">AB043B</strain>
    </source>
</reference>
<dbReference type="OrthoDB" id="8480769at2"/>
<accession>A0A3A8I1B7</accession>
<comment type="caution">
    <text evidence="2">The sequence shown here is derived from an EMBL/GenBank/DDBJ whole genome shotgun (WGS) entry which is preliminary data.</text>
</comment>
<feature type="compositionally biased region" description="Polar residues" evidence="1">
    <location>
        <begin position="26"/>
        <end position="55"/>
    </location>
</feature>
<organism evidence="2 3">
    <name type="scientific">Corallococcus exercitus</name>
    <dbReference type="NCBI Taxonomy" id="2316736"/>
    <lineage>
        <taxon>Bacteria</taxon>
        <taxon>Pseudomonadati</taxon>
        <taxon>Myxococcota</taxon>
        <taxon>Myxococcia</taxon>
        <taxon>Myxococcales</taxon>
        <taxon>Cystobacterineae</taxon>
        <taxon>Myxococcaceae</taxon>
        <taxon>Corallococcus</taxon>
    </lineage>
</organism>
<dbReference type="EMBL" id="JABFJV010000016">
    <property type="protein sequence ID" value="NOK32598.1"/>
    <property type="molecule type" value="Genomic_DNA"/>
</dbReference>
<dbReference type="RefSeq" id="WP_120526592.1">
    <property type="nucleotide sequence ID" value="NZ_JABFJV010000016.1"/>
</dbReference>
<feature type="compositionally biased region" description="Low complexity" evidence="1">
    <location>
        <begin position="1"/>
        <end position="16"/>
    </location>
</feature>
<feature type="compositionally biased region" description="Polar residues" evidence="1">
    <location>
        <begin position="82"/>
        <end position="99"/>
    </location>
</feature>
<evidence type="ECO:0000313" key="2">
    <source>
        <dbReference type="EMBL" id="NOK32598.1"/>
    </source>
</evidence>
<protein>
    <submittedName>
        <fullName evidence="2">Uncharacterized protein</fullName>
    </submittedName>
</protein>
<proteinExistence type="predicted"/>
<name>A0A3A8I1B7_9BACT</name>
<feature type="region of interest" description="Disordered" evidence="1">
    <location>
        <begin position="1"/>
        <end position="99"/>
    </location>
</feature>